<dbReference type="GO" id="GO:0016758">
    <property type="term" value="F:hexosyltransferase activity"/>
    <property type="evidence" value="ECO:0007669"/>
    <property type="project" value="InterPro"/>
</dbReference>
<keyword evidence="6 8" id="KW-0472">Membrane</keyword>
<feature type="transmembrane region" description="Helical" evidence="8">
    <location>
        <begin position="204"/>
        <end position="223"/>
    </location>
</feature>
<evidence type="ECO:0000313" key="9">
    <source>
        <dbReference type="EMBL" id="SER80296.1"/>
    </source>
</evidence>
<evidence type="ECO:0000256" key="4">
    <source>
        <dbReference type="ARBA" id="ARBA00022692"/>
    </source>
</evidence>
<feature type="transmembrane region" description="Helical" evidence="8">
    <location>
        <begin position="140"/>
        <end position="163"/>
    </location>
</feature>
<evidence type="ECO:0000256" key="6">
    <source>
        <dbReference type="ARBA" id="ARBA00023136"/>
    </source>
</evidence>
<feature type="transmembrane region" description="Helical" evidence="8">
    <location>
        <begin position="98"/>
        <end position="119"/>
    </location>
</feature>
<dbReference type="Pfam" id="PF09594">
    <property type="entry name" value="GT87"/>
    <property type="match status" value="1"/>
</dbReference>
<dbReference type="Proteomes" id="UP000198929">
    <property type="component" value="Unassembled WGS sequence"/>
</dbReference>
<dbReference type="InterPro" id="IPR018584">
    <property type="entry name" value="GT87"/>
</dbReference>
<feature type="transmembrane region" description="Helical" evidence="8">
    <location>
        <begin position="175"/>
        <end position="197"/>
    </location>
</feature>
<proteinExistence type="inferred from homology"/>
<keyword evidence="10" id="KW-1185">Reference proteome</keyword>
<feature type="transmembrane region" description="Helical" evidence="8">
    <location>
        <begin position="303"/>
        <end position="320"/>
    </location>
</feature>
<keyword evidence="9" id="KW-0328">Glycosyltransferase</keyword>
<evidence type="ECO:0000313" key="10">
    <source>
        <dbReference type="Proteomes" id="UP000198929"/>
    </source>
</evidence>
<organism evidence="9 10">
    <name type="scientific">Corynebacterium cystitidis DSM 20524</name>
    <dbReference type="NCBI Taxonomy" id="1121357"/>
    <lineage>
        <taxon>Bacteria</taxon>
        <taxon>Bacillati</taxon>
        <taxon>Actinomycetota</taxon>
        <taxon>Actinomycetes</taxon>
        <taxon>Mycobacteriales</taxon>
        <taxon>Corynebacteriaceae</taxon>
        <taxon>Corynebacterium</taxon>
    </lineage>
</organism>
<protein>
    <submittedName>
        <fullName evidence="9">Alpha-1,2-mannosyltransferase</fullName>
    </submittedName>
</protein>
<evidence type="ECO:0000256" key="1">
    <source>
        <dbReference type="ARBA" id="ARBA00004651"/>
    </source>
</evidence>
<dbReference type="GO" id="GO:0005886">
    <property type="term" value="C:plasma membrane"/>
    <property type="evidence" value="ECO:0007669"/>
    <property type="project" value="UniProtKB-SubCell"/>
</dbReference>
<feature type="transmembrane region" description="Helical" evidence="8">
    <location>
        <begin position="278"/>
        <end position="296"/>
    </location>
</feature>
<evidence type="ECO:0000256" key="3">
    <source>
        <dbReference type="ARBA" id="ARBA00022679"/>
    </source>
</evidence>
<feature type="transmembrane region" description="Helical" evidence="8">
    <location>
        <begin position="12"/>
        <end position="33"/>
    </location>
</feature>
<evidence type="ECO:0000256" key="5">
    <source>
        <dbReference type="ARBA" id="ARBA00022989"/>
    </source>
</evidence>
<keyword evidence="3 9" id="KW-0808">Transferase</keyword>
<dbReference type="AlphaFoldDB" id="A0A1H9S5G5"/>
<keyword evidence="4 8" id="KW-0812">Transmembrane</keyword>
<evidence type="ECO:0000256" key="2">
    <source>
        <dbReference type="ARBA" id="ARBA00022475"/>
    </source>
</evidence>
<keyword evidence="5 8" id="KW-1133">Transmembrane helix</keyword>
<evidence type="ECO:0000256" key="7">
    <source>
        <dbReference type="ARBA" id="ARBA00024033"/>
    </source>
</evidence>
<comment type="similarity">
    <text evidence="7">Belongs to the glycosyltransferase 87 family.</text>
</comment>
<name>A0A1H9S5G5_9CORY</name>
<feature type="transmembrane region" description="Helical" evidence="8">
    <location>
        <begin position="386"/>
        <end position="406"/>
    </location>
</feature>
<reference evidence="10" key="1">
    <citation type="submission" date="2016-10" db="EMBL/GenBank/DDBJ databases">
        <authorList>
            <person name="Varghese N."/>
            <person name="Submissions S."/>
        </authorList>
    </citation>
    <scope>NUCLEOTIDE SEQUENCE [LARGE SCALE GENOMIC DNA]</scope>
    <source>
        <strain evidence="10">DSM 20524</strain>
    </source>
</reference>
<keyword evidence="2" id="KW-1003">Cell membrane</keyword>
<feature type="transmembrane region" description="Helical" evidence="8">
    <location>
        <begin position="349"/>
        <end position="366"/>
    </location>
</feature>
<accession>A0A1H9S5G5</accession>
<dbReference type="STRING" id="1121357.SAMN05661109_01064"/>
<comment type="subcellular location">
    <subcellularLocation>
        <location evidence="1">Cell membrane</location>
        <topology evidence="1">Multi-pass membrane protein</topology>
    </subcellularLocation>
</comment>
<gene>
    <name evidence="9" type="ORF">SAMN05661109_01064</name>
</gene>
<dbReference type="RefSeq" id="WP_092257229.1">
    <property type="nucleotide sequence ID" value="NZ_CP047199.1"/>
</dbReference>
<sequence length="436" mass="47757">MIDRDTRQLLPIIVKFLTVVGFGAGLGVIWTHIAQTDFPVDMIIYREGSRAFFSGAEVYSEPMYAGDLALPFIYPPFGALALGPLTPHVISDSLAGDIMIVISDALLLLCAYLAFKALLPHAERGLRWCVTTIAWVAGMLIEPVVLNQGFAQINIVLMALVFIDLVPRKRYLPRGFWIGIAAAIKISPLAMCLYFLLRKEFRAILVAALTAVAATLVAAAVRWDATVEFFSVTLLGMGSGNEFGVDSTYQSNSSIKGALMRFAQSQEHLEAYGTLVNVLWLVLSLITIVLGGWLMVALLRRGMNVDAILVNSVIMLLISPVSWSHHWVWLALILPVVVWRLLTAFTGNTALAVVTALWAVLVLTNPPKWWFGDQIAVFELAIWQKILVSDFVWLAIAMLISLAVAIKQVSLQASQPLGERVYPGAEDPHGDDNGDA</sequence>
<dbReference type="EMBL" id="FOGQ01000003">
    <property type="protein sequence ID" value="SER80296.1"/>
    <property type="molecule type" value="Genomic_DNA"/>
</dbReference>
<evidence type="ECO:0000256" key="8">
    <source>
        <dbReference type="SAM" id="Phobius"/>
    </source>
</evidence>